<protein>
    <submittedName>
        <fullName evidence="2">Uncharacterized protein</fullName>
    </submittedName>
</protein>
<evidence type="ECO:0000256" key="1">
    <source>
        <dbReference type="SAM" id="MobiDB-lite"/>
    </source>
</evidence>
<evidence type="ECO:0000313" key="3">
    <source>
        <dbReference type="Proteomes" id="UP000032534"/>
    </source>
</evidence>
<name>A0A0D7X0W4_9BACL</name>
<dbReference type="EMBL" id="JTHP01000052">
    <property type="protein sequence ID" value="KJD43647.1"/>
    <property type="molecule type" value="Genomic_DNA"/>
</dbReference>
<feature type="compositionally biased region" description="Low complexity" evidence="1">
    <location>
        <begin position="49"/>
        <end position="59"/>
    </location>
</feature>
<dbReference type="OrthoDB" id="2615543at2"/>
<dbReference type="Proteomes" id="UP000032534">
    <property type="component" value="Unassembled WGS sequence"/>
</dbReference>
<gene>
    <name evidence="2" type="ORF">QD47_21475</name>
</gene>
<feature type="compositionally biased region" description="Basic and acidic residues" evidence="1">
    <location>
        <begin position="1"/>
        <end position="15"/>
    </location>
</feature>
<proteinExistence type="predicted"/>
<dbReference type="PATRIC" id="fig|159743.3.peg.4772"/>
<accession>A0A0D7X0W4</accession>
<keyword evidence="3" id="KW-1185">Reference proteome</keyword>
<dbReference type="RefSeq" id="WP_044648046.1">
    <property type="nucleotide sequence ID" value="NZ_JTHP01000052.1"/>
</dbReference>
<organism evidence="2 3">
    <name type="scientific">Paenibacillus terrae</name>
    <dbReference type="NCBI Taxonomy" id="159743"/>
    <lineage>
        <taxon>Bacteria</taxon>
        <taxon>Bacillati</taxon>
        <taxon>Bacillota</taxon>
        <taxon>Bacilli</taxon>
        <taxon>Bacillales</taxon>
        <taxon>Paenibacillaceae</taxon>
        <taxon>Paenibacillus</taxon>
    </lineage>
</organism>
<evidence type="ECO:0000313" key="2">
    <source>
        <dbReference type="EMBL" id="KJD43647.1"/>
    </source>
</evidence>
<comment type="caution">
    <text evidence="2">The sequence shown here is derived from an EMBL/GenBank/DDBJ whole genome shotgun (WGS) entry which is preliminary data.</text>
</comment>
<sequence>MANRDHINDELHDNDFEPSLQNAEKNWENLTEGPDTPLENIPDADDLSPDSPIDPSAPAEFLHGTDLLNGADGNDDDERLPSLSKG</sequence>
<feature type="region of interest" description="Disordered" evidence="1">
    <location>
        <begin position="1"/>
        <end position="86"/>
    </location>
</feature>
<reference evidence="2 3" key="1">
    <citation type="submission" date="2014-11" db="EMBL/GenBank/DDBJ databases">
        <title>Draft Genome Sequences of Paenibacillus polymyxa NRRL B-30509 and Paenibacillus terrae NRRL B-30644, Strains from a Poultry Environment that Produce Tridecaptin A and Paenicidins.</title>
        <authorList>
            <person name="van Belkum M.J."/>
            <person name="Lohans C.T."/>
            <person name="Vederas J.C."/>
        </authorList>
    </citation>
    <scope>NUCLEOTIDE SEQUENCE [LARGE SCALE GENOMIC DNA]</scope>
    <source>
        <strain evidence="2 3">NRRL B-30644</strain>
    </source>
</reference>
<dbReference type="AlphaFoldDB" id="A0A0D7X0W4"/>